<dbReference type="Proteomes" id="UP000198584">
    <property type="component" value="Unassembled WGS sequence"/>
</dbReference>
<dbReference type="EMBL" id="FNQR01000005">
    <property type="protein sequence ID" value="SEA53605.1"/>
    <property type="molecule type" value="Genomic_DNA"/>
</dbReference>
<keyword evidence="3" id="KW-1185">Reference proteome</keyword>
<protein>
    <submittedName>
        <fullName evidence="2">Phage Mu protein F like protein</fullName>
    </submittedName>
</protein>
<sequence length="763" mass="86714">MKGGESMDLLDRYRSWQSKRQDRKYITGLRESIATRLESGKQTHEKWERQFAWYDGIIQRDHLKSRDVMESLKLIRDINPDASMAIWNFLRLANQGHELECLKPSGSPYKQGQGILDDLAKRVGHLYGGGADQLINVLNLTGYTQGAIALEVELNEGLNEVVDFHAVDPSTLDFRRNKESGELDLVQKQSDGTYKVLNREQVFYYPIDPDIGDPHGRSPILPVLQIIFFQVEVLRDLKAVAHHQGHARFDISVSEEAIMKNIPQEVTSQGPEAVKKFVFDYIGKIEEGFKNLKPDDNFFHQDSVTVDVKGGTQEKSMDVTRIIDVINQQVVTALKQLPILLGRNEGSTETHGTVQWQIYVAGIESVQRATKRVMEKAYNLSLRVNGVNARSRLTFNKLRTTDRQKEATAALTETNMLIKQVQQGWIDNDEAAISAVGHEAKGEPQTPTIPFRGNRNTRVQKQARSIKTKASRADSDEEDEFVKELETEWADDIARITTQAKNDFQSLLQQQKEIYQERIKEAETPPTRVLLSASTRMNTDRADEPTTDFEDWVKVNILRDSEEQMELWDDKGRDWLEQAAILAGEASLAEIDPGKEFDRTDEQLLEWLSDRSRRDAELIQGTTDRYVIMTLWDVVADGKYSIDKAIEALEEEYAFGESRSETIARTEIISAARAGQFQGDYQSGMVIGKTWHSAHQPNTRDAHAAADGQTVRFEETFIVDGEELMFPGDTSHGASADNTIQCRCFYTRILEEEEDELEEMLSE</sequence>
<organism evidence="2 3">
    <name type="scientific">Thalassobacillus cyri</name>
    <dbReference type="NCBI Taxonomy" id="571932"/>
    <lineage>
        <taxon>Bacteria</taxon>
        <taxon>Bacillati</taxon>
        <taxon>Bacillota</taxon>
        <taxon>Bacilli</taxon>
        <taxon>Bacillales</taxon>
        <taxon>Bacillaceae</taxon>
        <taxon>Thalassobacillus</taxon>
    </lineage>
</organism>
<reference evidence="2 3" key="1">
    <citation type="submission" date="2016-10" db="EMBL/GenBank/DDBJ databases">
        <authorList>
            <person name="de Groot N.N."/>
        </authorList>
    </citation>
    <scope>NUCLEOTIDE SEQUENCE [LARGE SCALE GENOMIC DNA]</scope>
    <source>
        <strain evidence="2 3">CCM7597</strain>
    </source>
</reference>
<evidence type="ECO:0000313" key="3">
    <source>
        <dbReference type="Proteomes" id="UP000198584"/>
    </source>
</evidence>
<dbReference type="InterPro" id="IPR006528">
    <property type="entry name" value="Phage_head_morphogenesis_dom"/>
</dbReference>
<dbReference type="STRING" id="571932.SAMN05421743_105210"/>
<gene>
    <name evidence="2" type="ORF">SAMN05421743_105210</name>
</gene>
<evidence type="ECO:0000259" key="1">
    <source>
        <dbReference type="Pfam" id="PF04233"/>
    </source>
</evidence>
<dbReference type="RefSeq" id="WP_093044392.1">
    <property type="nucleotide sequence ID" value="NZ_FNQR01000005.1"/>
</dbReference>
<evidence type="ECO:0000313" key="2">
    <source>
        <dbReference type="EMBL" id="SEA53605.1"/>
    </source>
</evidence>
<feature type="domain" description="Phage head morphogenesis" evidence="1">
    <location>
        <begin position="642"/>
        <end position="745"/>
    </location>
</feature>
<dbReference type="OrthoDB" id="2826907at2"/>
<proteinExistence type="predicted"/>
<name>A0A1H4BZH3_9BACI</name>
<dbReference type="AlphaFoldDB" id="A0A1H4BZH3"/>
<dbReference type="Pfam" id="PF04233">
    <property type="entry name" value="Phage_Mu_F"/>
    <property type="match status" value="1"/>
</dbReference>
<accession>A0A1H4BZH3</accession>